<protein>
    <submittedName>
        <fullName evidence="2">Uncharacterized protein</fullName>
    </submittedName>
</protein>
<feature type="compositionally biased region" description="Low complexity" evidence="1">
    <location>
        <begin position="782"/>
        <end position="797"/>
    </location>
</feature>
<feature type="compositionally biased region" description="Basic and acidic residues" evidence="1">
    <location>
        <begin position="200"/>
        <end position="215"/>
    </location>
</feature>
<evidence type="ECO:0000313" key="2">
    <source>
        <dbReference type="EMBL" id="KAG0004936.1"/>
    </source>
</evidence>
<keyword evidence="3" id="KW-1185">Reference proteome</keyword>
<proteinExistence type="predicted"/>
<gene>
    <name evidence="2" type="ORF">BGZ65_012366</name>
</gene>
<feature type="region of interest" description="Disordered" evidence="1">
    <location>
        <begin position="438"/>
        <end position="477"/>
    </location>
</feature>
<evidence type="ECO:0000313" key="3">
    <source>
        <dbReference type="Proteomes" id="UP000749646"/>
    </source>
</evidence>
<feature type="region of interest" description="Disordered" evidence="1">
    <location>
        <begin position="497"/>
        <end position="517"/>
    </location>
</feature>
<feature type="compositionally biased region" description="Low complexity" evidence="1">
    <location>
        <begin position="81"/>
        <end position="102"/>
    </location>
</feature>
<feature type="compositionally biased region" description="Low complexity" evidence="1">
    <location>
        <begin position="622"/>
        <end position="657"/>
    </location>
</feature>
<organism evidence="2 3">
    <name type="scientific">Modicella reniformis</name>
    <dbReference type="NCBI Taxonomy" id="1440133"/>
    <lineage>
        <taxon>Eukaryota</taxon>
        <taxon>Fungi</taxon>
        <taxon>Fungi incertae sedis</taxon>
        <taxon>Mucoromycota</taxon>
        <taxon>Mortierellomycotina</taxon>
        <taxon>Mortierellomycetes</taxon>
        <taxon>Mortierellales</taxon>
        <taxon>Mortierellaceae</taxon>
        <taxon>Modicella</taxon>
    </lineage>
</organism>
<dbReference type="EMBL" id="JAAAHW010000225">
    <property type="protein sequence ID" value="KAG0004936.1"/>
    <property type="molecule type" value="Genomic_DNA"/>
</dbReference>
<accession>A0A9P6MJT9</accession>
<feature type="compositionally biased region" description="Polar residues" evidence="1">
    <location>
        <begin position="233"/>
        <end position="246"/>
    </location>
</feature>
<dbReference type="OrthoDB" id="294052at2759"/>
<feature type="region of interest" description="Disordered" evidence="1">
    <location>
        <begin position="774"/>
        <end position="799"/>
    </location>
</feature>
<sequence>MSREQSEETPNNPGPWSVPSPRPVSLSAISSSLFGAAESATGGRMRIKSESPLFMTEEDNEESRATKELLVSEDKEPIPPQVSLLPSPGPSSASTASTGAQSRTISNNISLPSPTTESPRMSNNRSTEGESTGRAKTISNRRKGNKTLSLLGPILPSTPQESVDKELEDREMIQELRPVFTSKQDREAIQLYSSEEGGDEENKSGPKSLNGREQDLDVPPPLAPRPTNRESLFETSSMQESLSTQVCPTIQSREDLIDRMVDIVCGQPESGAHRFRILTIQVATELLLELVLPKGISGAAGTGGKDGGGNGGNGGGYGNGAAQQAAEILLGKVRLQRLALAEAQFRERVQKGIRRLERMKRSASGAQGDMARHPLGILTGRVDRGLTDSKLGIDKQVVTFITEASMIYGPDSDPDKEPELDPDPDLIVLFGLDPEYTTTKHDKFGGDDDKTVMSQHDQPMPSSCSTRSTESGKRSRSRIRNRLAAMMQGISDTEDFNEKNADQTQPPQPPQQPQRRLTSLQRLEAMVIRYIKWLHLLIQCRQLVCRKACAPTMVTTASVLKDPEASVGGVAKILISEPSNTDLIAALGAPTPIRPCTRSPGELLDAGSVLGAAHNEPQKMHAVTAATDSAVDSTSTSTTPSSSSPSSASSSPTSFSSMASPVFSPATAVAATGIVSATLSQPASGTASGRIIGSRPLMSATAALEAAANGAAIGEEAGSSFSGVTHPFLNDILTNHLDPLSASVSEVIRKGSERIKKSVVDPLATNALFRSMPLSPTTASETSTLSDPTTHTTCTTTPVKKGTYRPSSYSAPASIASLSNSSISTIPSVATTTGIRTAEKDPPARVRSTTVVESSSSLGRISEDNNDFGVSGTHSKKREGEKVEGDCISILDPGHPALETDHQVAKILQTLGLTTSSNASLIL</sequence>
<reference evidence="2" key="1">
    <citation type="journal article" date="2020" name="Fungal Divers.">
        <title>Resolving the Mortierellaceae phylogeny through synthesis of multi-gene phylogenetics and phylogenomics.</title>
        <authorList>
            <person name="Vandepol N."/>
            <person name="Liber J."/>
            <person name="Desiro A."/>
            <person name="Na H."/>
            <person name="Kennedy M."/>
            <person name="Barry K."/>
            <person name="Grigoriev I.V."/>
            <person name="Miller A.N."/>
            <person name="O'Donnell K."/>
            <person name="Stajich J.E."/>
            <person name="Bonito G."/>
        </authorList>
    </citation>
    <scope>NUCLEOTIDE SEQUENCE</scope>
    <source>
        <strain evidence="2">MES-2147</strain>
    </source>
</reference>
<feature type="compositionally biased region" description="Polar residues" evidence="1">
    <location>
        <begin position="452"/>
        <end position="469"/>
    </location>
</feature>
<name>A0A9P6MJT9_9FUNG</name>
<feature type="region of interest" description="Disordered" evidence="1">
    <location>
        <begin position="191"/>
        <end position="246"/>
    </location>
</feature>
<feature type="compositionally biased region" description="Pro residues" evidence="1">
    <location>
        <begin position="12"/>
        <end position="22"/>
    </location>
</feature>
<feature type="region of interest" description="Disordered" evidence="1">
    <location>
        <begin position="1"/>
        <end position="166"/>
    </location>
</feature>
<feature type="region of interest" description="Disordered" evidence="1">
    <location>
        <begin position="621"/>
        <end position="657"/>
    </location>
</feature>
<feature type="compositionally biased region" description="Basic and acidic residues" evidence="1">
    <location>
        <begin position="62"/>
        <end position="77"/>
    </location>
</feature>
<feature type="compositionally biased region" description="Polar residues" evidence="1">
    <location>
        <begin position="103"/>
        <end position="126"/>
    </location>
</feature>
<evidence type="ECO:0000256" key="1">
    <source>
        <dbReference type="SAM" id="MobiDB-lite"/>
    </source>
</evidence>
<dbReference type="Proteomes" id="UP000749646">
    <property type="component" value="Unassembled WGS sequence"/>
</dbReference>
<feature type="region of interest" description="Disordered" evidence="1">
    <location>
        <begin position="840"/>
        <end position="882"/>
    </location>
</feature>
<dbReference type="AlphaFoldDB" id="A0A9P6MJT9"/>
<feature type="compositionally biased region" description="Basic and acidic residues" evidence="1">
    <location>
        <begin position="438"/>
        <end position="451"/>
    </location>
</feature>
<comment type="caution">
    <text evidence="2">The sequence shown here is derived from an EMBL/GenBank/DDBJ whole genome shotgun (WGS) entry which is preliminary data.</text>
</comment>
<feature type="compositionally biased region" description="Low complexity" evidence="1">
    <location>
        <begin position="845"/>
        <end position="857"/>
    </location>
</feature>